<sequence>MRRAVFACVLLVVAGCGGVVAPTPADGGPDEVAVEGELPVDPTPVFERVVSLLDERADPPTVTVETADESSTGPDLPRFWVALGVTPHSAGDPTGPHVRTHGATGVDGESVTVYEWVLDEAGLTESTLAHEFVHVVQFQHGWDEAALRRQPRIDGDLSYDGATTYLLLREGAATYTQTVYERRYLRERQPAMAHQAAAYGNASAYARLLLARYHYGAEYVAARADSPAGLEALHHDPPTSTEQVLHGSDDPVADLTVRVGPTSGWTERDRDRQGELFLRVALRTELNRSAAVDAAHGWGDDRRVTFVRNGEVGTAWVLRWDDAANATEFEAAFERFLDAKATRNGSVWYQDAGSATYRLQRVTNRTTVVYLGERSFVRAANARGERGSGVEIVAKHESAA</sequence>
<dbReference type="Proteomes" id="UP000183769">
    <property type="component" value="Unassembled WGS sequence"/>
</dbReference>
<protein>
    <recommendedName>
        <fullName evidence="3">Lipoprotein</fullName>
    </recommendedName>
</protein>
<proteinExistence type="predicted"/>
<evidence type="ECO:0000313" key="2">
    <source>
        <dbReference type="Proteomes" id="UP000183769"/>
    </source>
</evidence>
<name>A0A1I5P6U1_9EURY</name>
<evidence type="ECO:0008006" key="3">
    <source>
        <dbReference type="Google" id="ProtNLM"/>
    </source>
</evidence>
<dbReference type="OrthoDB" id="312460at2157"/>
<dbReference type="AlphaFoldDB" id="A0A1I5P6U1"/>
<reference evidence="2" key="1">
    <citation type="submission" date="2016-10" db="EMBL/GenBank/DDBJ databases">
        <authorList>
            <person name="Varghese N."/>
            <person name="Submissions S."/>
        </authorList>
    </citation>
    <scope>NUCLEOTIDE SEQUENCE [LARGE SCALE GENOMIC DNA]</scope>
    <source>
        <strain evidence="2">CGMCC 1.10329</strain>
    </source>
</reference>
<organism evidence="1 2">
    <name type="scientific">Halolamina pelagica</name>
    <dbReference type="NCBI Taxonomy" id="699431"/>
    <lineage>
        <taxon>Archaea</taxon>
        <taxon>Methanobacteriati</taxon>
        <taxon>Methanobacteriota</taxon>
        <taxon>Stenosarchaea group</taxon>
        <taxon>Halobacteria</taxon>
        <taxon>Halobacteriales</taxon>
        <taxon>Haloferacaceae</taxon>
    </lineage>
</organism>
<evidence type="ECO:0000313" key="1">
    <source>
        <dbReference type="EMBL" id="SFP29693.1"/>
    </source>
</evidence>
<accession>A0A1I5P6U1</accession>
<dbReference type="RefSeq" id="WP_074876081.1">
    <property type="nucleotide sequence ID" value="NZ_FOXI01000002.1"/>
</dbReference>
<gene>
    <name evidence="1" type="ORF">SAMN05216277_102381</name>
</gene>
<dbReference type="EMBL" id="FOXI01000002">
    <property type="protein sequence ID" value="SFP29693.1"/>
    <property type="molecule type" value="Genomic_DNA"/>
</dbReference>
<keyword evidence="2" id="KW-1185">Reference proteome</keyword>
<dbReference type="PROSITE" id="PS51257">
    <property type="entry name" value="PROKAR_LIPOPROTEIN"/>
    <property type="match status" value="1"/>
</dbReference>